<dbReference type="Gene3D" id="3.40.50.1820">
    <property type="entry name" value="alpha/beta hydrolase"/>
    <property type="match status" value="1"/>
</dbReference>
<keyword evidence="3" id="KW-0964">Secreted</keyword>
<accession>A0AAV8XU13</accession>
<feature type="chain" id="PRO_5043429189" description="Lipase domain-containing protein" evidence="5">
    <location>
        <begin position="18"/>
        <end position="249"/>
    </location>
</feature>
<dbReference type="InterPro" id="IPR013818">
    <property type="entry name" value="Lipase"/>
</dbReference>
<dbReference type="GO" id="GO:0005615">
    <property type="term" value="C:extracellular space"/>
    <property type="evidence" value="ECO:0007669"/>
    <property type="project" value="TreeGrafter"/>
</dbReference>
<evidence type="ECO:0000256" key="2">
    <source>
        <dbReference type="ARBA" id="ARBA00010701"/>
    </source>
</evidence>
<dbReference type="PANTHER" id="PTHR11610:SF173">
    <property type="entry name" value="LIPASE DOMAIN-CONTAINING PROTEIN-RELATED"/>
    <property type="match status" value="1"/>
</dbReference>
<dbReference type="GO" id="GO:0016298">
    <property type="term" value="F:lipase activity"/>
    <property type="evidence" value="ECO:0007669"/>
    <property type="project" value="InterPro"/>
</dbReference>
<comment type="subcellular location">
    <subcellularLocation>
        <location evidence="1">Secreted</location>
    </subcellularLocation>
</comment>
<dbReference type="AlphaFoldDB" id="A0AAV8XU13"/>
<dbReference type="Pfam" id="PF00151">
    <property type="entry name" value="Lipase"/>
    <property type="match status" value="1"/>
</dbReference>
<dbReference type="GO" id="GO:0016042">
    <property type="term" value="P:lipid catabolic process"/>
    <property type="evidence" value="ECO:0007669"/>
    <property type="project" value="TreeGrafter"/>
</dbReference>
<keyword evidence="5" id="KW-0732">Signal</keyword>
<evidence type="ECO:0000313" key="7">
    <source>
        <dbReference type="EMBL" id="KAJ8941379.1"/>
    </source>
</evidence>
<evidence type="ECO:0000313" key="8">
    <source>
        <dbReference type="Proteomes" id="UP001162162"/>
    </source>
</evidence>
<feature type="domain" description="Lipase" evidence="6">
    <location>
        <begin position="74"/>
        <end position="201"/>
    </location>
</feature>
<protein>
    <recommendedName>
        <fullName evidence="6">Lipase domain-containing protein</fullName>
    </recommendedName>
</protein>
<reference evidence="7" key="1">
    <citation type="journal article" date="2023" name="Insect Mol. Biol.">
        <title>Genome sequencing provides insights into the evolution of gene families encoding plant cell wall-degrading enzymes in longhorned beetles.</title>
        <authorList>
            <person name="Shin N.R."/>
            <person name="Okamura Y."/>
            <person name="Kirsch R."/>
            <person name="Pauchet Y."/>
        </authorList>
    </citation>
    <scope>NUCLEOTIDE SEQUENCE</scope>
    <source>
        <strain evidence="7">AMC_N1</strain>
    </source>
</reference>
<organism evidence="7 8">
    <name type="scientific">Aromia moschata</name>
    <dbReference type="NCBI Taxonomy" id="1265417"/>
    <lineage>
        <taxon>Eukaryota</taxon>
        <taxon>Metazoa</taxon>
        <taxon>Ecdysozoa</taxon>
        <taxon>Arthropoda</taxon>
        <taxon>Hexapoda</taxon>
        <taxon>Insecta</taxon>
        <taxon>Pterygota</taxon>
        <taxon>Neoptera</taxon>
        <taxon>Endopterygota</taxon>
        <taxon>Coleoptera</taxon>
        <taxon>Polyphaga</taxon>
        <taxon>Cucujiformia</taxon>
        <taxon>Chrysomeloidea</taxon>
        <taxon>Cerambycidae</taxon>
        <taxon>Cerambycinae</taxon>
        <taxon>Callichromatini</taxon>
        <taxon>Aromia</taxon>
    </lineage>
</organism>
<name>A0AAV8XU13_9CUCU</name>
<dbReference type="InterPro" id="IPR000734">
    <property type="entry name" value="TAG_lipase"/>
</dbReference>
<dbReference type="EMBL" id="JAPWTK010000376">
    <property type="protein sequence ID" value="KAJ8941379.1"/>
    <property type="molecule type" value="Genomic_DNA"/>
</dbReference>
<feature type="signal peptide" evidence="5">
    <location>
        <begin position="1"/>
        <end position="17"/>
    </location>
</feature>
<evidence type="ECO:0000256" key="4">
    <source>
        <dbReference type="RuleBase" id="RU004262"/>
    </source>
</evidence>
<evidence type="ECO:0000256" key="3">
    <source>
        <dbReference type="ARBA" id="ARBA00022525"/>
    </source>
</evidence>
<dbReference type="Proteomes" id="UP001162162">
    <property type="component" value="Unassembled WGS sequence"/>
</dbReference>
<proteinExistence type="inferred from homology"/>
<evidence type="ECO:0000259" key="6">
    <source>
        <dbReference type="Pfam" id="PF00151"/>
    </source>
</evidence>
<comment type="caution">
    <text evidence="7">The sequence shown here is derived from an EMBL/GenBank/DDBJ whole genome shotgun (WGS) entry which is preliminary data.</text>
</comment>
<evidence type="ECO:0000256" key="1">
    <source>
        <dbReference type="ARBA" id="ARBA00004613"/>
    </source>
</evidence>
<gene>
    <name evidence="7" type="ORF">NQ318_003632</name>
</gene>
<keyword evidence="8" id="KW-1185">Reference proteome</keyword>
<dbReference type="GO" id="GO:0017171">
    <property type="term" value="F:serine hydrolase activity"/>
    <property type="evidence" value="ECO:0007669"/>
    <property type="project" value="TreeGrafter"/>
</dbReference>
<sequence length="249" mass="28336">MFLQFILVVFCFSEVNGLLYPPIYFSHVYNYTPPEDDITFFLYERFNSELPTKIIVHGWTHGKDVPWIIEMREGHSMGAQICAMASDRIRSYTGNEVGRITGLDPAAPLYEWPHFESSDEILDSSDAIFVDVVHTNGKGLGMITPAGHVDYYPSGGEVQEGCMSWSCSHLRACEFWTASIRKPDLFKAYSYKSLDGFMDGKLEYLYAYPMGIAAGPQIPKGLYFVKPDDEYKKYLNTKTTIKDSMNKMD</sequence>
<comment type="similarity">
    <text evidence="2 4">Belongs to the AB hydrolase superfamily. Lipase family.</text>
</comment>
<evidence type="ECO:0000256" key="5">
    <source>
        <dbReference type="SAM" id="SignalP"/>
    </source>
</evidence>
<dbReference type="SUPFAM" id="SSF53474">
    <property type="entry name" value="alpha/beta-Hydrolases"/>
    <property type="match status" value="1"/>
</dbReference>
<dbReference type="InterPro" id="IPR029058">
    <property type="entry name" value="AB_hydrolase_fold"/>
</dbReference>
<dbReference type="PANTHER" id="PTHR11610">
    <property type="entry name" value="LIPASE"/>
    <property type="match status" value="1"/>
</dbReference>